<dbReference type="EMBL" id="CAXAMM010007746">
    <property type="protein sequence ID" value="CAK9015219.1"/>
    <property type="molecule type" value="Genomic_DNA"/>
</dbReference>
<keyword evidence="2" id="KW-1185">Reference proteome</keyword>
<organism evidence="1 2">
    <name type="scientific">Durusdinium trenchii</name>
    <dbReference type="NCBI Taxonomy" id="1381693"/>
    <lineage>
        <taxon>Eukaryota</taxon>
        <taxon>Sar</taxon>
        <taxon>Alveolata</taxon>
        <taxon>Dinophyceae</taxon>
        <taxon>Suessiales</taxon>
        <taxon>Symbiodiniaceae</taxon>
        <taxon>Durusdinium</taxon>
    </lineage>
</organism>
<evidence type="ECO:0000313" key="2">
    <source>
        <dbReference type="Proteomes" id="UP001642464"/>
    </source>
</evidence>
<reference evidence="1 2" key="1">
    <citation type="submission" date="2024-02" db="EMBL/GenBank/DDBJ databases">
        <authorList>
            <person name="Chen Y."/>
            <person name="Shah S."/>
            <person name="Dougan E. K."/>
            <person name="Thang M."/>
            <person name="Chan C."/>
        </authorList>
    </citation>
    <scope>NUCLEOTIDE SEQUENCE [LARGE SCALE GENOMIC DNA]</scope>
</reference>
<accession>A0ABP0JMA2</accession>
<dbReference type="Proteomes" id="UP001642464">
    <property type="component" value="Unassembled WGS sequence"/>
</dbReference>
<evidence type="ECO:0000313" key="1">
    <source>
        <dbReference type="EMBL" id="CAK9015219.1"/>
    </source>
</evidence>
<proteinExistence type="predicted"/>
<gene>
    <name evidence="1" type="ORF">SCF082_LOCUS12660</name>
</gene>
<name>A0ABP0JMA2_9DINO</name>
<protein>
    <submittedName>
        <fullName evidence="1">Uncharacterized protein</fullName>
    </submittedName>
</protein>
<sequence>MLLCMPAFSVNNSHADLTSASYGANTVFDSFMQMRSGVANRSIYEESMLQYVYYHNWFKGKPCGVDESCPATTFSHAFWAGFSGRDKSYAELQRFANEARLQKEVVSAWDHNLLTEDYVYVAGRVPAEAREVLTESWTTECQYGGWNHVGTSLLSINQDQITYAVR</sequence>
<comment type="caution">
    <text evidence="1">The sequence shown here is derived from an EMBL/GenBank/DDBJ whole genome shotgun (WGS) entry which is preliminary data.</text>
</comment>